<evidence type="ECO:0000313" key="2">
    <source>
        <dbReference type="EMBL" id="CAF1626599.1"/>
    </source>
</evidence>
<proteinExistence type="predicted"/>
<dbReference type="EMBL" id="CAJOBJ010076088">
    <property type="protein sequence ID" value="CAF4480579.1"/>
    <property type="molecule type" value="Genomic_DNA"/>
</dbReference>
<dbReference type="EMBL" id="CAJNOW010013892">
    <property type="protein sequence ID" value="CAF1626599.1"/>
    <property type="molecule type" value="Genomic_DNA"/>
</dbReference>
<comment type="caution">
    <text evidence="2">The sequence shown here is derived from an EMBL/GenBank/DDBJ whole genome shotgun (WGS) entry which is preliminary data.</text>
</comment>
<name>A0A816CQZ5_9BILA</name>
<sequence>MEGFRLIYNNDEDKHEISADELIIENEKIIKNDYSDTLKVFLKKVSNHSQSYSFTDLSESIRLIHAYVSNQMWIRTMCLSKSSTNEQLRTYLMLLNDDLAIQCGYDFSNSDSLLVNVALAYGQFRCDILTEETKHEMLSHYAVVARLTIELQDWIEKAHLDVFNILENIKTIN</sequence>
<dbReference type="Proteomes" id="UP000681720">
    <property type="component" value="Unassembled WGS sequence"/>
</dbReference>
<reference evidence="2" key="1">
    <citation type="submission" date="2021-02" db="EMBL/GenBank/DDBJ databases">
        <authorList>
            <person name="Nowell W R."/>
        </authorList>
    </citation>
    <scope>NUCLEOTIDE SEQUENCE</scope>
</reference>
<dbReference type="EMBL" id="CAJNOV010013565">
    <property type="protein sequence ID" value="CAF1526718.1"/>
    <property type="molecule type" value="Genomic_DNA"/>
</dbReference>
<evidence type="ECO:0000313" key="4">
    <source>
        <dbReference type="Proteomes" id="UP000663834"/>
    </source>
</evidence>
<dbReference type="Proteomes" id="UP000663834">
    <property type="component" value="Unassembled WGS sequence"/>
</dbReference>
<accession>A0A816CQZ5</accession>
<evidence type="ECO:0000313" key="1">
    <source>
        <dbReference type="EMBL" id="CAF1526718.1"/>
    </source>
</evidence>
<protein>
    <submittedName>
        <fullName evidence="2">Uncharacterized protein</fullName>
    </submittedName>
</protein>
<dbReference type="Proteomes" id="UP000663855">
    <property type="component" value="Unassembled WGS sequence"/>
</dbReference>
<evidence type="ECO:0000313" key="3">
    <source>
        <dbReference type="EMBL" id="CAF4480579.1"/>
    </source>
</evidence>
<organism evidence="2 4">
    <name type="scientific">Rotaria magnacalcarata</name>
    <dbReference type="NCBI Taxonomy" id="392030"/>
    <lineage>
        <taxon>Eukaryota</taxon>
        <taxon>Metazoa</taxon>
        <taxon>Spiralia</taxon>
        <taxon>Gnathifera</taxon>
        <taxon>Rotifera</taxon>
        <taxon>Eurotatoria</taxon>
        <taxon>Bdelloidea</taxon>
        <taxon>Philodinida</taxon>
        <taxon>Philodinidae</taxon>
        <taxon>Rotaria</taxon>
    </lineage>
</organism>
<dbReference type="AlphaFoldDB" id="A0A816CQZ5"/>
<gene>
    <name evidence="1" type="ORF">CJN711_LOCUS28769</name>
    <name evidence="3" type="ORF">GIL414_LOCUS33784</name>
    <name evidence="2" type="ORF">KQP761_LOCUS25465</name>
</gene>